<dbReference type="Gene3D" id="1.20.850.10">
    <property type="entry name" value="Hydroxylamine Oxidoreductase, Chain A, domain 2"/>
    <property type="match status" value="1"/>
</dbReference>
<dbReference type="PANTHER" id="PTHR35038">
    <property type="entry name" value="DISSIMILATORY SULFITE REDUCTASE SIRA"/>
    <property type="match status" value="1"/>
</dbReference>
<dbReference type="Pfam" id="PF13435">
    <property type="entry name" value="Cytochrome_C554"/>
    <property type="match status" value="1"/>
</dbReference>
<dbReference type="InterPro" id="IPR023155">
    <property type="entry name" value="Cyt_c-552/4"/>
</dbReference>
<dbReference type="RefSeq" id="WP_148894080.1">
    <property type="nucleotide sequence ID" value="NZ_VNIB01000001.1"/>
</dbReference>
<dbReference type="InterPro" id="IPR036280">
    <property type="entry name" value="Multihaem_cyt_sf"/>
</dbReference>
<evidence type="ECO:0000313" key="5">
    <source>
        <dbReference type="Proteomes" id="UP000324159"/>
    </source>
</evidence>
<keyword evidence="5" id="KW-1185">Reference proteome</keyword>
<protein>
    <submittedName>
        <fullName evidence="4">Cytochrome c7-like protein</fullName>
    </submittedName>
</protein>
<gene>
    <name evidence="4" type="ORF">EDC39_10131</name>
</gene>
<dbReference type="SUPFAM" id="SSF48695">
    <property type="entry name" value="Multiheme cytochromes"/>
    <property type="match status" value="1"/>
</dbReference>
<accession>A0A5D3WMU5</accession>
<sequence>MKRVGRLTLMALLLAAAGLCFAGNASAKEPRISKETAQCLDCHEGMPGIVSQWEDSAHWNAGVGCYECHKADKSDPDAMEHYGFQVAVIVSPRDCGACHPREAAEQEASHHAKAGDILNTKDGLLGQTIGGEPAVAVGCRQCHGSIVKVREDGSLDPATWPNTGIGRINPDGSKGTCSACHTRHRFSKEQARQPESCGKCHLGPDHPQKEVYEESKHGILYRAFKDDLNMDHPKWIAGEDYYDAPTCATCHMSATPNQGVTHDVGTRLSWNLRAPVSKRTDNWQQKLDSMKDVCSACHSSPFVEGFYQQLDAFIGLYNDKFAVPAKEIRDLLMEEGVISKGNFDDEIDWIYWELWHHEGRRARHGAAMSGPDYAWWHGIYDMAKAFYNHLLPKAKEACEKAGKPEVYEKILAKYIDGRPEHQWFTKGFDPKRIEQIKKYYKERYNQDVK</sequence>
<dbReference type="EMBL" id="VNIB01000001">
    <property type="protein sequence ID" value="TYO99871.1"/>
    <property type="molecule type" value="Genomic_DNA"/>
</dbReference>
<feature type="signal peptide" evidence="2">
    <location>
        <begin position="1"/>
        <end position="27"/>
    </location>
</feature>
<dbReference type="InterPro" id="IPR051829">
    <property type="entry name" value="Multiheme_Cytochr_ET"/>
</dbReference>
<dbReference type="PANTHER" id="PTHR35038:SF10">
    <property type="entry name" value="HIGH-MOLECULAR-WEIGHT CYTOCHROME C"/>
    <property type="match status" value="1"/>
</dbReference>
<evidence type="ECO:0000259" key="3">
    <source>
        <dbReference type="Pfam" id="PF13435"/>
    </source>
</evidence>
<name>A0A5D3WMU5_9BACT</name>
<comment type="caution">
    <text evidence="4">The sequence shown here is derived from an EMBL/GenBank/DDBJ whole genome shotgun (WGS) entry which is preliminary data.</text>
</comment>
<reference evidence="4 5" key="1">
    <citation type="submission" date="2019-07" db="EMBL/GenBank/DDBJ databases">
        <title>Genomic Encyclopedia of Type Strains, Phase IV (KMG-IV): sequencing the most valuable type-strain genomes for metagenomic binning, comparative biology and taxonomic classification.</title>
        <authorList>
            <person name="Goeker M."/>
        </authorList>
    </citation>
    <scope>NUCLEOTIDE SEQUENCE [LARGE SCALE GENOMIC DNA]</scope>
    <source>
        <strain evidence="4 5">SS015</strain>
    </source>
</reference>
<proteinExistence type="predicted"/>
<feature type="domain" description="Cytochrome c-552/4" evidence="3">
    <location>
        <begin position="33"/>
        <end position="69"/>
    </location>
</feature>
<dbReference type="AlphaFoldDB" id="A0A5D3WMU5"/>
<dbReference type="Proteomes" id="UP000324159">
    <property type="component" value="Unassembled WGS sequence"/>
</dbReference>
<evidence type="ECO:0000256" key="1">
    <source>
        <dbReference type="ARBA" id="ARBA00022729"/>
    </source>
</evidence>
<dbReference type="Gene3D" id="1.10.780.10">
    <property type="entry name" value="Hydroxylamine Oxidoreductase, Chain A, domain 1"/>
    <property type="match status" value="1"/>
</dbReference>
<dbReference type="Pfam" id="PF13447">
    <property type="entry name" value="Multi-haem_cyto"/>
    <property type="match status" value="1"/>
</dbReference>
<evidence type="ECO:0000313" key="4">
    <source>
        <dbReference type="EMBL" id="TYO99871.1"/>
    </source>
</evidence>
<keyword evidence="1 2" id="KW-0732">Signal</keyword>
<dbReference type="OrthoDB" id="9814800at2"/>
<evidence type="ECO:0000256" key="2">
    <source>
        <dbReference type="SAM" id="SignalP"/>
    </source>
</evidence>
<feature type="chain" id="PRO_5023006842" evidence="2">
    <location>
        <begin position="28"/>
        <end position="449"/>
    </location>
</feature>
<organism evidence="4 5">
    <name type="scientific">Geothermobacter ehrlichii</name>
    <dbReference type="NCBI Taxonomy" id="213224"/>
    <lineage>
        <taxon>Bacteria</taxon>
        <taxon>Pseudomonadati</taxon>
        <taxon>Thermodesulfobacteriota</taxon>
        <taxon>Desulfuromonadia</taxon>
        <taxon>Desulfuromonadales</taxon>
        <taxon>Geothermobacteraceae</taxon>
        <taxon>Geothermobacter</taxon>
    </lineage>
</organism>